<dbReference type="GO" id="GO:0046294">
    <property type="term" value="P:formaldehyde catabolic process"/>
    <property type="evidence" value="ECO:0007669"/>
    <property type="project" value="TreeGrafter"/>
</dbReference>
<dbReference type="FunFam" id="3.40.50.720:FF:000003">
    <property type="entry name" value="S-(hydroxymethyl)glutathione dehydrogenase"/>
    <property type="match status" value="1"/>
</dbReference>
<evidence type="ECO:0000256" key="5">
    <source>
        <dbReference type="ARBA" id="ARBA00023027"/>
    </source>
</evidence>
<dbReference type="Gene3D" id="3.90.180.10">
    <property type="entry name" value="Medium-chain alcohol dehydrogenases, catalytic domain"/>
    <property type="match status" value="1"/>
</dbReference>
<dbReference type="PANTHER" id="PTHR43880:SF12">
    <property type="entry name" value="ALCOHOL DEHYDROGENASE CLASS-3"/>
    <property type="match status" value="1"/>
</dbReference>
<dbReference type="InterPro" id="IPR002328">
    <property type="entry name" value="ADH_Zn_CS"/>
</dbReference>
<dbReference type="SMART" id="SM00829">
    <property type="entry name" value="PKS_ER"/>
    <property type="match status" value="1"/>
</dbReference>
<evidence type="ECO:0000256" key="1">
    <source>
        <dbReference type="ARBA" id="ARBA00001947"/>
    </source>
</evidence>
<dbReference type="Gene3D" id="3.40.50.720">
    <property type="entry name" value="NAD(P)-binding Rossmann-like Domain"/>
    <property type="match status" value="1"/>
</dbReference>
<dbReference type="Pfam" id="PF00107">
    <property type="entry name" value="ADH_zinc_N"/>
    <property type="match status" value="1"/>
</dbReference>
<organism evidence="8 9">
    <name type="scientific">Jeotgalibacillus soli</name>
    <dbReference type="NCBI Taxonomy" id="889306"/>
    <lineage>
        <taxon>Bacteria</taxon>
        <taxon>Bacillati</taxon>
        <taxon>Bacillota</taxon>
        <taxon>Bacilli</taxon>
        <taxon>Bacillales</taxon>
        <taxon>Caryophanaceae</taxon>
        <taxon>Jeotgalibacillus</taxon>
    </lineage>
</organism>
<evidence type="ECO:0000313" key="9">
    <source>
        <dbReference type="Proteomes" id="UP000031938"/>
    </source>
</evidence>
<dbReference type="PATRIC" id="fig|889306.3.peg.801"/>
<sequence>MKAKAAVTFGKGEPFRITDIKIDDPKPGEVLVRLVGTGICHTDLLAQSQAYPVPLPAVLGHEGAGVIEKVGLGVTHIEVGDHVVLTYSSCGTCGGCLSGKAYACEHFYDLNFGGKMKDGTCRLHKDDQDLSNFFGQSSFAYYSVASVRNVVKVPKDVPLEMLGPLGCGVQTGSGAVLNKLKPSPGTSIVVFGTGTVGLSAIMGANVAHCGIIIAVDIQESRLELAKEMGATHTINAKDQNVVEEIMKITKNGVNYAIESSGRPENSRFAVDSLAVLGTTVQVAGAALGTEVSLDINTILFERNYKGFLMGEGVPQLYIPMLIELYKQGKFPFDKLINYYTLEQINDAIQDTKNGTTIKAILKLGEV</sequence>
<dbReference type="GO" id="GO:0005829">
    <property type="term" value="C:cytosol"/>
    <property type="evidence" value="ECO:0007669"/>
    <property type="project" value="TreeGrafter"/>
</dbReference>
<dbReference type="InterPro" id="IPR013154">
    <property type="entry name" value="ADH-like_N"/>
</dbReference>
<keyword evidence="4" id="KW-0560">Oxidoreductase</keyword>
<proteinExistence type="inferred from homology"/>
<dbReference type="AlphaFoldDB" id="A0A0C2VY36"/>
<protein>
    <recommendedName>
        <fullName evidence="7">Enoyl reductase (ER) domain-containing protein</fullName>
    </recommendedName>
</protein>
<dbReference type="CDD" id="cd08278">
    <property type="entry name" value="benzyl_alcohol_DH"/>
    <property type="match status" value="1"/>
</dbReference>
<dbReference type="SUPFAM" id="SSF50129">
    <property type="entry name" value="GroES-like"/>
    <property type="match status" value="1"/>
</dbReference>
<feature type="domain" description="Enoyl reductase (ER)" evidence="7">
    <location>
        <begin position="12"/>
        <end position="361"/>
    </location>
</feature>
<dbReference type="SUPFAM" id="SSF51735">
    <property type="entry name" value="NAD(P)-binding Rossmann-fold domains"/>
    <property type="match status" value="1"/>
</dbReference>
<evidence type="ECO:0000256" key="6">
    <source>
        <dbReference type="RuleBase" id="RU361277"/>
    </source>
</evidence>
<dbReference type="PROSITE" id="PS00059">
    <property type="entry name" value="ADH_ZINC"/>
    <property type="match status" value="1"/>
</dbReference>
<dbReference type="InterPro" id="IPR013149">
    <property type="entry name" value="ADH-like_C"/>
</dbReference>
<dbReference type="Proteomes" id="UP000031938">
    <property type="component" value="Unassembled WGS sequence"/>
</dbReference>
<keyword evidence="2 6" id="KW-0479">Metal-binding</keyword>
<dbReference type="PANTHER" id="PTHR43880">
    <property type="entry name" value="ALCOHOL DEHYDROGENASE"/>
    <property type="match status" value="1"/>
</dbReference>
<evidence type="ECO:0000256" key="4">
    <source>
        <dbReference type="ARBA" id="ARBA00023002"/>
    </source>
</evidence>
<dbReference type="RefSeq" id="WP_041086453.1">
    <property type="nucleotide sequence ID" value="NZ_JXRP01000009.1"/>
</dbReference>
<evidence type="ECO:0000256" key="3">
    <source>
        <dbReference type="ARBA" id="ARBA00022833"/>
    </source>
</evidence>
<reference evidence="8 9" key="1">
    <citation type="submission" date="2015-01" db="EMBL/GenBank/DDBJ databases">
        <title>Genome sequencing of Jeotgalibacillus soli.</title>
        <authorList>
            <person name="Goh K.M."/>
            <person name="Chan K.-G."/>
            <person name="Yaakop A.S."/>
            <person name="Ee R."/>
            <person name="Gan H.M."/>
            <person name="Chan C.S."/>
        </authorList>
    </citation>
    <scope>NUCLEOTIDE SEQUENCE [LARGE SCALE GENOMIC DNA]</scope>
    <source>
        <strain evidence="8 9">P9</strain>
    </source>
</reference>
<name>A0A0C2VY36_9BACL</name>
<dbReference type="EMBL" id="JXRP01000009">
    <property type="protein sequence ID" value="KIL49331.1"/>
    <property type="molecule type" value="Genomic_DNA"/>
</dbReference>
<comment type="cofactor">
    <cofactor evidence="1 6">
        <name>Zn(2+)</name>
        <dbReference type="ChEBI" id="CHEBI:29105"/>
    </cofactor>
</comment>
<accession>A0A0C2VY36</accession>
<evidence type="ECO:0000259" key="7">
    <source>
        <dbReference type="SMART" id="SM00829"/>
    </source>
</evidence>
<dbReference type="InterPro" id="IPR036291">
    <property type="entry name" value="NAD(P)-bd_dom_sf"/>
</dbReference>
<evidence type="ECO:0000256" key="2">
    <source>
        <dbReference type="ARBA" id="ARBA00022723"/>
    </source>
</evidence>
<dbReference type="GO" id="GO:0051903">
    <property type="term" value="F:S-(hydroxymethyl)glutathione dehydrogenase [NAD(P)+] activity"/>
    <property type="evidence" value="ECO:0007669"/>
    <property type="project" value="TreeGrafter"/>
</dbReference>
<dbReference type="InterPro" id="IPR011032">
    <property type="entry name" value="GroES-like_sf"/>
</dbReference>
<dbReference type="STRING" id="889306.KP78_07990"/>
<dbReference type="GO" id="GO:0008270">
    <property type="term" value="F:zinc ion binding"/>
    <property type="evidence" value="ECO:0007669"/>
    <property type="project" value="InterPro"/>
</dbReference>
<dbReference type="Pfam" id="PF08240">
    <property type="entry name" value="ADH_N"/>
    <property type="match status" value="1"/>
</dbReference>
<evidence type="ECO:0000313" key="8">
    <source>
        <dbReference type="EMBL" id="KIL49331.1"/>
    </source>
</evidence>
<comment type="caution">
    <text evidence="8">The sequence shown here is derived from an EMBL/GenBank/DDBJ whole genome shotgun (WGS) entry which is preliminary data.</text>
</comment>
<dbReference type="OrthoDB" id="9806940at2"/>
<keyword evidence="3 6" id="KW-0862">Zinc</keyword>
<keyword evidence="5" id="KW-0520">NAD</keyword>
<dbReference type="InterPro" id="IPR020843">
    <property type="entry name" value="ER"/>
</dbReference>
<gene>
    <name evidence="8" type="ORF">KP78_07990</name>
</gene>
<keyword evidence="9" id="KW-1185">Reference proteome</keyword>
<comment type="similarity">
    <text evidence="6">Belongs to the zinc-containing alcohol dehydrogenase family.</text>
</comment>